<dbReference type="EMBL" id="JZKH01000021">
    <property type="protein sequence ID" value="KJS61775.1"/>
    <property type="molecule type" value="Genomic_DNA"/>
</dbReference>
<evidence type="ECO:0000256" key="2">
    <source>
        <dbReference type="SAM" id="MobiDB-lite"/>
    </source>
</evidence>
<dbReference type="InterPro" id="IPR000030">
    <property type="entry name" value="PPE_dom"/>
</dbReference>
<comment type="similarity">
    <text evidence="1">Belongs to the mycobacterial PPE family.</text>
</comment>
<feature type="compositionally biased region" description="Low complexity" evidence="2">
    <location>
        <begin position="173"/>
        <end position="196"/>
    </location>
</feature>
<dbReference type="InterPro" id="IPR038332">
    <property type="entry name" value="PPE_sf"/>
</dbReference>
<name>A0A0F2THM8_STRR3</name>
<feature type="compositionally biased region" description="Low complexity" evidence="2">
    <location>
        <begin position="258"/>
        <end position="292"/>
    </location>
</feature>
<evidence type="ECO:0000259" key="3">
    <source>
        <dbReference type="Pfam" id="PF00823"/>
    </source>
</evidence>
<evidence type="ECO:0000313" key="5">
    <source>
        <dbReference type="Proteomes" id="UP000033699"/>
    </source>
</evidence>
<evidence type="ECO:0000256" key="1">
    <source>
        <dbReference type="ARBA" id="ARBA00010652"/>
    </source>
</evidence>
<dbReference type="InterPro" id="IPR036689">
    <property type="entry name" value="ESAT-6-like_sf"/>
</dbReference>
<feature type="domain" description="PPE" evidence="3">
    <location>
        <begin position="16"/>
        <end position="108"/>
    </location>
</feature>
<evidence type="ECO:0000313" key="4">
    <source>
        <dbReference type="EMBL" id="KJS61775.1"/>
    </source>
</evidence>
<feature type="region of interest" description="Disordered" evidence="2">
    <location>
        <begin position="160"/>
        <end position="443"/>
    </location>
</feature>
<feature type="compositionally biased region" description="Polar residues" evidence="2">
    <location>
        <begin position="219"/>
        <end position="230"/>
    </location>
</feature>
<protein>
    <recommendedName>
        <fullName evidence="3">PPE domain-containing protein</fullName>
    </recommendedName>
</protein>
<feature type="compositionally biased region" description="Low complexity" evidence="2">
    <location>
        <begin position="304"/>
        <end position="313"/>
    </location>
</feature>
<comment type="caution">
    <text evidence="4">The sequence shown here is derived from an EMBL/GenBank/DDBJ whole genome shotgun (WGS) entry which is preliminary data.</text>
</comment>
<sequence>MGYTNFHDFSHADLRKMAQALDPGAVMAAGDPWHKAAATLKDIRQRLNRFSGEAIESWDGATSDAFHTHMLDLATKLNTAAAYAQDAGNALHDMSEAMAKAKRDMPEEPGWWDQRKDDVGGVFSDDDHIRLVDRKKAEAAAIMQTLAMHYRVSTTALKVPPPLSTWKQDSRDPAAQPDPGGAAAAAAAVVSSTSVGMPARTVSSPEPRRSKSPLPPKATTVTAKSTSVPTDSGIKGGTAQALPKPSGSGSRVPAAGISGTPVSTPTGSVPSPATAGTQTSVLSTTQTVAPGTGPFGGGGQEVRPTMPTTATPGGVPPVEGPGLRDGRAAGGGTGTGGGGRGAAAAKPGGGPLGRPGGVVGETVLPGPGERRGKQAFTEGGSGLGARNRASGVGGTGGMPHGVPMSDGQRRRKGTGKDGKRPDYLVEDEETWASDEPVNPNVVK</sequence>
<reference evidence="4 5" key="1">
    <citation type="submission" date="2015-02" db="EMBL/GenBank/DDBJ databases">
        <authorList>
            <person name="Ju K.-S."/>
            <person name="Doroghazi J.R."/>
            <person name="Metcalf W."/>
        </authorList>
    </citation>
    <scope>NUCLEOTIDE SEQUENCE [LARGE SCALE GENOMIC DNA]</scope>
    <source>
        <strain evidence="4 5">ATCC 31215</strain>
    </source>
</reference>
<organism evidence="4 5">
    <name type="scientific">Streptomyces rubellomurinus (strain ATCC 31215)</name>
    <dbReference type="NCBI Taxonomy" id="359131"/>
    <lineage>
        <taxon>Bacteria</taxon>
        <taxon>Bacillati</taxon>
        <taxon>Actinomycetota</taxon>
        <taxon>Actinomycetes</taxon>
        <taxon>Kitasatosporales</taxon>
        <taxon>Streptomycetaceae</taxon>
        <taxon>Streptomyces</taxon>
    </lineage>
</organism>
<dbReference type="AlphaFoldDB" id="A0A0F2THM8"/>
<dbReference type="PATRIC" id="fig|359131.3.peg.2832"/>
<feature type="compositionally biased region" description="Basic and acidic residues" evidence="2">
    <location>
        <begin position="414"/>
        <end position="423"/>
    </location>
</feature>
<dbReference type="SUPFAM" id="SSF140453">
    <property type="entry name" value="EsxAB dimer-like"/>
    <property type="match status" value="1"/>
</dbReference>
<accession>A0A0F2THM8</accession>
<proteinExistence type="inferred from homology"/>
<dbReference type="Pfam" id="PF00823">
    <property type="entry name" value="PPE"/>
    <property type="match status" value="1"/>
</dbReference>
<feature type="compositionally biased region" description="Gly residues" evidence="2">
    <location>
        <begin position="328"/>
        <end position="359"/>
    </location>
</feature>
<keyword evidence="5" id="KW-1185">Reference proteome</keyword>
<dbReference type="Proteomes" id="UP000033699">
    <property type="component" value="Unassembled WGS sequence"/>
</dbReference>
<dbReference type="Gene3D" id="1.20.1260.20">
    <property type="entry name" value="PPE superfamily"/>
    <property type="match status" value="1"/>
</dbReference>
<gene>
    <name evidence="4" type="ORF">VM95_13145</name>
</gene>